<dbReference type="GO" id="GO:0016279">
    <property type="term" value="F:protein-lysine N-methyltransferase activity"/>
    <property type="evidence" value="ECO:0007669"/>
    <property type="project" value="TreeGrafter"/>
</dbReference>
<sequence length="177" mass="19535">VATKDLQPDEVILRVPEHLLLTTRSALREPHFTTALCRCYPSFNPSLPSSSAPHTSPSPAPSTSHRSSTTTPSLLPLSPHQLLACHLLHEVSKGPDSFWWPYLKQLPRSYTSLLNFSPQETAELQLRHACDVAAEAAEKAREEWQGALPLLQELGGWGHVRLGVCVTETGQESERTV</sequence>
<comment type="caution">
    <text evidence="2">The sequence shown here is derived from an EMBL/GenBank/DDBJ whole genome shotgun (WGS) entry which is preliminary data.</text>
</comment>
<evidence type="ECO:0000313" key="3">
    <source>
        <dbReference type="Proteomes" id="UP001054857"/>
    </source>
</evidence>
<dbReference type="EMBL" id="BMAR01000003">
    <property type="protein sequence ID" value="GFR42519.1"/>
    <property type="molecule type" value="Genomic_DNA"/>
</dbReference>
<proteinExistence type="predicted"/>
<dbReference type="Gene3D" id="3.90.1410.10">
    <property type="entry name" value="set domain protein methyltransferase, domain 1"/>
    <property type="match status" value="1"/>
</dbReference>
<evidence type="ECO:0000313" key="2">
    <source>
        <dbReference type="EMBL" id="GFR42519.1"/>
    </source>
</evidence>
<dbReference type="AlphaFoldDB" id="A0AAD3DJV2"/>
<feature type="non-terminal residue" evidence="2">
    <location>
        <position position="1"/>
    </location>
</feature>
<reference evidence="2 3" key="1">
    <citation type="journal article" date="2021" name="Sci. Rep.">
        <title>Genome sequencing of the multicellular alga Astrephomene provides insights into convergent evolution of germ-soma differentiation.</title>
        <authorList>
            <person name="Yamashita S."/>
            <person name="Yamamoto K."/>
            <person name="Matsuzaki R."/>
            <person name="Suzuki S."/>
            <person name="Yamaguchi H."/>
            <person name="Hirooka S."/>
            <person name="Minakuchi Y."/>
            <person name="Miyagishima S."/>
            <person name="Kawachi M."/>
            <person name="Toyoda A."/>
            <person name="Nozaki H."/>
        </authorList>
    </citation>
    <scope>NUCLEOTIDE SEQUENCE [LARGE SCALE GENOMIC DNA]</scope>
    <source>
        <strain evidence="2 3">NIES-4017</strain>
    </source>
</reference>
<dbReference type="InterPro" id="IPR046341">
    <property type="entry name" value="SET_dom_sf"/>
</dbReference>
<gene>
    <name evidence="2" type="ORF">Agub_g3413</name>
</gene>
<organism evidence="2 3">
    <name type="scientific">Astrephomene gubernaculifera</name>
    <dbReference type="NCBI Taxonomy" id="47775"/>
    <lineage>
        <taxon>Eukaryota</taxon>
        <taxon>Viridiplantae</taxon>
        <taxon>Chlorophyta</taxon>
        <taxon>core chlorophytes</taxon>
        <taxon>Chlorophyceae</taxon>
        <taxon>CS clade</taxon>
        <taxon>Chlamydomonadales</taxon>
        <taxon>Astrephomenaceae</taxon>
        <taxon>Astrephomene</taxon>
    </lineage>
</organism>
<dbReference type="SUPFAM" id="SSF82199">
    <property type="entry name" value="SET domain"/>
    <property type="match status" value="1"/>
</dbReference>
<feature type="region of interest" description="Disordered" evidence="1">
    <location>
        <begin position="48"/>
        <end position="73"/>
    </location>
</feature>
<accession>A0AAD3DJV2</accession>
<name>A0AAD3DJV2_9CHLO</name>
<dbReference type="InterPro" id="IPR050600">
    <property type="entry name" value="SETD3_SETD6_MTase"/>
</dbReference>
<evidence type="ECO:0000256" key="1">
    <source>
        <dbReference type="SAM" id="MobiDB-lite"/>
    </source>
</evidence>
<dbReference type="PANTHER" id="PTHR13271:SF140">
    <property type="entry name" value="SET DOMAIN-CONTAINING PROTEIN"/>
    <property type="match status" value="1"/>
</dbReference>
<dbReference type="Proteomes" id="UP001054857">
    <property type="component" value="Unassembled WGS sequence"/>
</dbReference>
<keyword evidence="3" id="KW-1185">Reference proteome</keyword>
<dbReference type="PANTHER" id="PTHR13271">
    <property type="entry name" value="UNCHARACTERIZED PUTATIVE METHYLTRANSFERASE"/>
    <property type="match status" value="1"/>
</dbReference>
<protein>
    <submittedName>
        <fullName evidence="2">Uncharacterized protein</fullName>
    </submittedName>
</protein>